<dbReference type="GeneID" id="41957642"/>
<dbReference type="KEGG" id="pgri:PgNI_02670"/>
<protein>
    <submittedName>
        <fullName evidence="2">Uncharacterized protein</fullName>
    </submittedName>
</protein>
<evidence type="ECO:0000313" key="2">
    <source>
        <dbReference type="RefSeq" id="XP_030985475.1"/>
    </source>
</evidence>
<dbReference type="Proteomes" id="UP000515153">
    <property type="component" value="Unplaced"/>
</dbReference>
<reference evidence="2" key="2">
    <citation type="submission" date="2019-10" db="EMBL/GenBank/DDBJ databases">
        <authorList>
            <consortium name="NCBI Genome Project"/>
        </authorList>
    </citation>
    <scope>NUCLEOTIDE SEQUENCE</scope>
    <source>
        <strain evidence="2">NI907</strain>
    </source>
</reference>
<dbReference type="AlphaFoldDB" id="A0A6P8BE66"/>
<reference evidence="2" key="1">
    <citation type="journal article" date="2019" name="Mol. Biol. Evol.">
        <title>Blast fungal genomes show frequent chromosomal changes, gene gains and losses, and effector gene turnover.</title>
        <authorList>
            <person name="Gomez Luciano L.B."/>
            <person name="Jason Tsai I."/>
            <person name="Chuma I."/>
            <person name="Tosa Y."/>
            <person name="Chen Y.H."/>
            <person name="Li J.Y."/>
            <person name="Li M.Y."/>
            <person name="Jade Lu M.Y."/>
            <person name="Nakayashiki H."/>
            <person name="Li W.H."/>
        </authorList>
    </citation>
    <scope>NUCLEOTIDE SEQUENCE</scope>
    <source>
        <strain evidence="2">NI907</strain>
    </source>
</reference>
<accession>A0A6P8BE66</accession>
<name>A0A6P8BE66_PYRGI</name>
<gene>
    <name evidence="2" type="ORF">PgNI_02670</name>
</gene>
<dbReference type="RefSeq" id="XP_030985475.1">
    <property type="nucleotide sequence ID" value="XM_031122731.1"/>
</dbReference>
<keyword evidence="1" id="KW-1185">Reference proteome</keyword>
<sequence length="41" mass="4656">MASIRRNCRSGYELIQIYGSKSILKTTKDMIMPNLADLPLI</sequence>
<evidence type="ECO:0000313" key="1">
    <source>
        <dbReference type="Proteomes" id="UP000515153"/>
    </source>
</evidence>
<reference evidence="2" key="3">
    <citation type="submission" date="2025-08" db="UniProtKB">
        <authorList>
            <consortium name="RefSeq"/>
        </authorList>
    </citation>
    <scope>IDENTIFICATION</scope>
    <source>
        <strain evidence="2">NI907</strain>
    </source>
</reference>
<organism evidence="1 2">
    <name type="scientific">Pyricularia grisea</name>
    <name type="common">Crabgrass-specific blast fungus</name>
    <name type="synonym">Magnaporthe grisea</name>
    <dbReference type="NCBI Taxonomy" id="148305"/>
    <lineage>
        <taxon>Eukaryota</taxon>
        <taxon>Fungi</taxon>
        <taxon>Dikarya</taxon>
        <taxon>Ascomycota</taxon>
        <taxon>Pezizomycotina</taxon>
        <taxon>Sordariomycetes</taxon>
        <taxon>Sordariomycetidae</taxon>
        <taxon>Magnaporthales</taxon>
        <taxon>Pyriculariaceae</taxon>
        <taxon>Pyricularia</taxon>
    </lineage>
</organism>
<proteinExistence type="predicted"/>